<dbReference type="RefSeq" id="WP_071794258.1">
    <property type="nucleotide sequence ID" value="NZ_LZDD01000003.1"/>
</dbReference>
<evidence type="ECO:0000313" key="1">
    <source>
        <dbReference type="EMBL" id="OJF71195.1"/>
    </source>
</evidence>
<proteinExistence type="predicted"/>
<comment type="caution">
    <text evidence="1">The sequence shown here is derived from an EMBL/GenBank/DDBJ whole genome shotgun (WGS) entry which is preliminary data.</text>
</comment>
<dbReference type="Pfam" id="PF06042">
    <property type="entry name" value="NTP_transf_6"/>
    <property type="match status" value="1"/>
</dbReference>
<sequence>MTTISKLINANQELMTLLQIIKGLDLPDAWLCAGTLRNFIWNQLSNKAQALTTDVDLVFYDPHLSYQETVELEKEIKIKFPQYDWEVKNEVYMHIHTPNAQPYQSARDAISKFPEKCTAIAARLNPDNQLDLFLPYGENDILAFKVNPTPFYQGDPERHKIYNQRMLKKNWNEIWSQLEINYFSE</sequence>
<gene>
    <name evidence="1" type="ORF">A9Q68_08310</name>
</gene>
<dbReference type="OrthoDB" id="1901124at2"/>
<dbReference type="AlphaFoldDB" id="A0A1L8MKI5"/>
<accession>A0A1L8MKI5</accession>
<dbReference type="STRING" id="1856638.A9Q68_08310"/>
<name>A0A1L8MKI5_9STRE</name>
<evidence type="ECO:0000313" key="2">
    <source>
        <dbReference type="Proteomes" id="UP000182015"/>
    </source>
</evidence>
<dbReference type="PANTHER" id="PTHR39166">
    <property type="entry name" value="BLL1166 PROTEIN"/>
    <property type="match status" value="1"/>
</dbReference>
<reference evidence="2" key="1">
    <citation type="submission" date="2016-06" db="EMBL/GenBank/DDBJ databases">
        <authorList>
            <person name="de Vries S.P.W."/>
            <person name="Hadjirin N.F."/>
            <person name="Lay E.M."/>
            <person name="Zadoks R.N."/>
            <person name="Peacock S.J."/>
            <person name="Parkhill J."/>
            <person name="Grant A.J."/>
            <person name="Mcdougall S."/>
            <person name="Holmes M.A."/>
        </authorList>
    </citation>
    <scope>NUCLEOTIDE SEQUENCE [LARGE SCALE GENOMIC DNA]</scope>
    <source>
        <strain evidence="2">NZ1587</strain>
    </source>
</reference>
<dbReference type="EMBL" id="LZDD01000003">
    <property type="protein sequence ID" value="OJF71195.1"/>
    <property type="molecule type" value="Genomic_DNA"/>
</dbReference>
<dbReference type="InterPro" id="IPR009267">
    <property type="entry name" value="NTP_transf_6"/>
</dbReference>
<evidence type="ECO:0008006" key="3">
    <source>
        <dbReference type="Google" id="ProtNLM"/>
    </source>
</evidence>
<dbReference type="PANTHER" id="PTHR39166:SF1">
    <property type="entry name" value="BLL1166 PROTEIN"/>
    <property type="match status" value="1"/>
</dbReference>
<organism evidence="1 2">
    <name type="scientific">Streptococcus bovimastitidis</name>
    <dbReference type="NCBI Taxonomy" id="1856638"/>
    <lineage>
        <taxon>Bacteria</taxon>
        <taxon>Bacillati</taxon>
        <taxon>Bacillota</taxon>
        <taxon>Bacilli</taxon>
        <taxon>Lactobacillales</taxon>
        <taxon>Streptococcaceae</taxon>
        <taxon>Streptococcus</taxon>
    </lineage>
</organism>
<keyword evidence="2" id="KW-1185">Reference proteome</keyword>
<protein>
    <recommendedName>
        <fullName evidence="3">Nucleotidyltransferase family protein</fullName>
    </recommendedName>
</protein>
<dbReference type="Proteomes" id="UP000182015">
    <property type="component" value="Unassembled WGS sequence"/>
</dbReference>